<evidence type="ECO:0000256" key="10">
    <source>
        <dbReference type="SAM" id="MobiDB-lite"/>
    </source>
</evidence>
<keyword evidence="9" id="KW-0175">Coiled coil</keyword>
<dbReference type="GO" id="GO:0008143">
    <property type="term" value="F:poly(A) binding"/>
    <property type="evidence" value="ECO:0007669"/>
    <property type="project" value="InterPro"/>
</dbReference>
<dbReference type="Gene3D" id="4.10.1000.30">
    <property type="match status" value="1"/>
</dbReference>
<dbReference type="AlphaFoldDB" id="A0A9P0FXG1"/>
<feature type="region of interest" description="Disordered" evidence="10">
    <location>
        <begin position="300"/>
        <end position="431"/>
    </location>
</feature>
<evidence type="ECO:0000256" key="7">
    <source>
        <dbReference type="ARBA" id="ARBA00022833"/>
    </source>
</evidence>
<dbReference type="Gene3D" id="4.10.1000.40">
    <property type="match status" value="1"/>
</dbReference>
<dbReference type="PANTHER" id="PTHR14738">
    <property type="entry name" value="ZINC FINGER CCCH DOMAIN-CONTAINING PROTEIN 14"/>
    <property type="match status" value="1"/>
</dbReference>
<evidence type="ECO:0000256" key="5">
    <source>
        <dbReference type="ARBA" id="ARBA00022737"/>
    </source>
</evidence>
<keyword evidence="7" id="KW-0862">Zinc</keyword>
<evidence type="ECO:0000313" key="11">
    <source>
        <dbReference type="EMBL" id="CAH0625584.1"/>
    </source>
</evidence>
<feature type="compositionally biased region" description="Basic and acidic residues" evidence="10">
    <location>
        <begin position="350"/>
        <end position="401"/>
    </location>
</feature>
<keyword evidence="4" id="KW-0479">Metal-binding</keyword>
<gene>
    <name evidence="11" type="ORF">CINC_LOCUS12154</name>
</gene>
<keyword evidence="6" id="KW-0863">Zinc-finger</keyword>
<protein>
    <recommendedName>
        <fullName evidence="3">Zinc finger CCCH domain-containing protein 14</fullName>
    </recommendedName>
</protein>
<evidence type="ECO:0000256" key="2">
    <source>
        <dbReference type="ARBA" id="ARBA00008423"/>
    </source>
</evidence>
<comment type="similarity">
    <text evidence="2">Belongs to the ZC3H14 family.</text>
</comment>
<feature type="region of interest" description="Disordered" evidence="10">
    <location>
        <begin position="85"/>
        <end position="148"/>
    </location>
</feature>
<evidence type="ECO:0000256" key="3">
    <source>
        <dbReference type="ARBA" id="ARBA00015071"/>
    </source>
</evidence>
<feature type="coiled-coil region" evidence="9">
    <location>
        <begin position="664"/>
        <end position="710"/>
    </location>
</feature>
<feature type="compositionally biased region" description="Basic and acidic residues" evidence="10">
    <location>
        <begin position="412"/>
        <end position="431"/>
    </location>
</feature>
<dbReference type="OrthoDB" id="5589010at2759"/>
<keyword evidence="12" id="KW-1185">Reference proteome</keyword>
<feature type="compositionally biased region" description="Basic and acidic residues" evidence="10">
    <location>
        <begin position="546"/>
        <end position="560"/>
    </location>
</feature>
<feature type="coiled-coil region" evidence="9">
    <location>
        <begin position="240"/>
        <end position="267"/>
    </location>
</feature>
<feature type="region of interest" description="Disordered" evidence="10">
    <location>
        <begin position="525"/>
        <end position="560"/>
    </location>
</feature>
<dbReference type="InterPro" id="IPR040366">
    <property type="entry name" value="Nab2/ZC3H14"/>
</dbReference>
<evidence type="ECO:0000256" key="4">
    <source>
        <dbReference type="ARBA" id="ARBA00022723"/>
    </source>
</evidence>
<feature type="compositionally biased region" description="Basic and acidic residues" evidence="10">
    <location>
        <begin position="86"/>
        <end position="102"/>
    </location>
</feature>
<keyword evidence="8" id="KW-0539">Nucleus</keyword>
<evidence type="ECO:0000256" key="9">
    <source>
        <dbReference type="SAM" id="Coils"/>
    </source>
</evidence>
<dbReference type="EMBL" id="LR824010">
    <property type="protein sequence ID" value="CAH0625584.1"/>
    <property type="molecule type" value="Genomic_DNA"/>
</dbReference>
<evidence type="ECO:0000313" key="12">
    <source>
        <dbReference type="Proteomes" id="UP001154114"/>
    </source>
</evidence>
<keyword evidence="5" id="KW-0677">Repeat</keyword>
<accession>A0A9P0FXG1</accession>
<evidence type="ECO:0000256" key="1">
    <source>
        <dbReference type="ARBA" id="ARBA00004123"/>
    </source>
</evidence>
<dbReference type="GO" id="GO:0043488">
    <property type="term" value="P:regulation of mRNA stability"/>
    <property type="evidence" value="ECO:0007669"/>
    <property type="project" value="InterPro"/>
</dbReference>
<name>A0A9P0FXG1_CHRIL</name>
<feature type="compositionally biased region" description="Basic residues" evidence="10">
    <location>
        <begin position="136"/>
        <end position="147"/>
    </location>
</feature>
<feature type="compositionally biased region" description="Basic and acidic residues" evidence="10">
    <location>
        <begin position="112"/>
        <end position="135"/>
    </location>
</feature>
<proteinExistence type="inferred from homology"/>
<dbReference type="PANTHER" id="PTHR14738:SF29">
    <property type="entry name" value="ZINC FINGER CCCH DOMAIN-CONTAINING PROTEIN 14"/>
    <property type="match status" value="1"/>
</dbReference>
<dbReference type="Pfam" id="PF14608">
    <property type="entry name" value="zf-CCCH_2"/>
    <property type="match status" value="4"/>
</dbReference>
<comment type="subcellular location">
    <subcellularLocation>
        <location evidence="1">Nucleus</location>
    </subcellularLocation>
</comment>
<evidence type="ECO:0000256" key="6">
    <source>
        <dbReference type="ARBA" id="ARBA00022771"/>
    </source>
</evidence>
<dbReference type="GO" id="GO:0005737">
    <property type="term" value="C:cytoplasm"/>
    <property type="evidence" value="ECO:0007669"/>
    <property type="project" value="TreeGrafter"/>
</dbReference>
<dbReference type="GO" id="GO:0008270">
    <property type="term" value="F:zinc ion binding"/>
    <property type="evidence" value="ECO:0007669"/>
    <property type="project" value="UniProtKB-KW"/>
</dbReference>
<sequence>MDVVGSEIGQKMRSAIKAKLTELGCYVDDELPDYVMVMVANKRTRAQMEDDLQLFLGDNTELFVNWLHQVLKKLQEVTVATPLKAAEAEKNKERSSSKERKSKDKKSKDKQKKSDLKKAKKKEKEKEYRKKDDKKIHKAKKKSKHHDIIRPNIPPLLMNMEKESEPSITDVFAGQILKNHGITVDAAKDEIIPEKKPIVAEVKRPILPIIDPATISSHELDKDSNSVATKTSVSSIGTPLEDQIKEMTQIEAKIQGLKQKLADQLDSMSDDEDFLNIRTEAEELMNDFAEDVFQEISQPTPAVTVTPPILPPRLPTPTPSVSTPVEASKGPPKDPVETLPQIELKLPKRPVRDRLGIREEPKKVSEVKKAPEIKKVPEVKEKEAKTRTESPERFTPEREPDFWPQTKSAKSRLGDAVEPAKRSSVSDDVVSEKSEVVAKKLTSKVSVLENRPSRATCASVVRVRPRPRVSAPASSLLLRAVADAHKSLLNAPPKVDQESQSVKRALVLPMRRCVDAQKIVIQVPADNTPAETGDSISLGDADSDDDKSSKVASDGDKEEYVPTPITKKIINNEYTPSRRSEGRTASRKDDTLIIETINIHNPSVDKDKNTQFIVTMDGYHPNAFLAKKLLTEGLLTEETEIKPPETEKPILYEMKEPKPKDKPVEKAENVLETQKKRLSNTSEESDTQVIIKKEEEKAEKKKAVEAVKEEAPPVKKRKGSPIVFDVEKRVKETKEPERVRERTESVSSDQHVTVATVTNSHKYDSVPPLSAAERKLVWCRAFPLCRYGSSCAFQHPRCKFAASCTRRGCVYSHAHDARPAPPAAASPSVASHVVPAANYKSISPVVPNMCKFYPNCVNAACHYYHPKPCRYGKNCANKLECNFYHADVPAKWRYPV</sequence>
<dbReference type="Gene3D" id="1.20.1390.10">
    <property type="entry name" value="PWI domain"/>
    <property type="match status" value="1"/>
</dbReference>
<dbReference type="GO" id="GO:0005634">
    <property type="term" value="C:nucleus"/>
    <property type="evidence" value="ECO:0007669"/>
    <property type="project" value="UniProtKB-SubCell"/>
</dbReference>
<feature type="compositionally biased region" description="Pro residues" evidence="10">
    <location>
        <begin position="308"/>
        <end position="318"/>
    </location>
</feature>
<organism evidence="11 12">
    <name type="scientific">Chrysodeixis includens</name>
    <name type="common">Soybean looper</name>
    <name type="synonym">Pseudoplusia includens</name>
    <dbReference type="NCBI Taxonomy" id="689277"/>
    <lineage>
        <taxon>Eukaryota</taxon>
        <taxon>Metazoa</taxon>
        <taxon>Ecdysozoa</taxon>
        <taxon>Arthropoda</taxon>
        <taxon>Hexapoda</taxon>
        <taxon>Insecta</taxon>
        <taxon>Pterygota</taxon>
        <taxon>Neoptera</taxon>
        <taxon>Endopterygota</taxon>
        <taxon>Lepidoptera</taxon>
        <taxon>Glossata</taxon>
        <taxon>Ditrysia</taxon>
        <taxon>Noctuoidea</taxon>
        <taxon>Noctuidae</taxon>
        <taxon>Plusiinae</taxon>
        <taxon>Chrysodeixis</taxon>
    </lineage>
</organism>
<evidence type="ECO:0000256" key="8">
    <source>
        <dbReference type="ARBA" id="ARBA00023242"/>
    </source>
</evidence>
<dbReference type="Proteomes" id="UP001154114">
    <property type="component" value="Chromosome 7"/>
</dbReference>
<reference evidence="11" key="1">
    <citation type="submission" date="2021-12" db="EMBL/GenBank/DDBJ databases">
        <authorList>
            <person name="King R."/>
        </authorList>
    </citation>
    <scope>NUCLEOTIDE SEQUENCE</scope>
</reference>